<dbReference type="RefSeq" id="WP_379982025.1">
    <property type="nucleotide sequence ID" value="NZ_JBHSFV010000015.1"/>
</dbReference>
<evidence type="ECO:0008006" key="3">
    <source>
        <dbReference type="Google" id="ProtNLM"/>
    </source>
</evidence>
<protein>
    <recommendedName>
        <fullName evidence="3">DUF4843 domain-containing protein</fullName>
    </recommendedName>
</protein>
<dbReference type="EMBL" id="JBHSFV010000015">
    <property type="protein sequence ID" value="MFC4636132.1"/>
    <property type="molecule type" value="Genomic_DNA"/>
</dbReference>
<evidence type="ECO:0000313" key="1">
    <source>
        <dbReference type="EMBL" id="MFC4636132.1"/>
    </source>
</evidence>
<accession>A0ABV9I200</accession>
<reference evidence="2" key="1">
    <citation type="journal article" date="2019" name="Int. J. Syst. Evol. Microbiol.">
        <title>The Global Catalogue of Microorganisms (GCM) 10K type strain sequencing project: providing services to taxonomists for standard genome sequencing and annotation.</title>
        <authorList>
            <consortium name="The Broad Institute Genomics Platform"/>
            <consortium name="The Broad Institute Genome Sequencing Center for Infectious Disease"/>
            <person name="Wu L."/>
            <person name="Ma J."/>
        </authorList>
    </citation>
    <scope>NUCLEOTIDE SEQUENCE [LARGE SCALE GENOMIC DNA]</scope>
    <source>
        <strain evidence="2">YJ-61-S</strain>
    </source>
</reference>
<gene>
    <name evidence="1" type="ORF">ACFO3O_19655</name>
</gene>
<name>A0ABV9I200_9FLAO</name>
<keyword evidence="2" id="KW-1185">Reference proteome</keyword>
<comment type="caution">
    <text evidence="1">The sequence shown here is derived from an EMBL/GenBank/DDBJ whole genome shotgun (WGS) entry which is preliminary data.</text>
</comment>
<evidence type="ECO:0000313" key="2">
    <source>
        <dbReference type="Proteomes" id="UP001596043"/>
    </source>
</evidence>
<proteinExistence type="predicted"/>
<sequence length="306" mass="34216">MNKHTITLTIILLTLVVGCSSDEKPIDVFLNAPKGALLINTEVGSDNFIITDLESEFSVEVRANDEKKGEFFDFVRVYASFKSNTTSGANNRDEVILEDLPRSVFYLGEFGRPRTLLNYTFQEMLDAFGLTANEVAPGDQFFIRPDMHLKDGRIIGYLNRSPSIIADFCENSPFYYQVNVINPIPNDLYTGVYNYEVIASSNIEAISQSGITTITNGAYPNQRRSSFLDFTVAGDFILPDIYQERGGLCRFGAGIVFWGPQDNSFGLLNMQDDSVFEADFTIGYDGWVGGDLSDEPITVTYRFSKQ</sequence>
<organism evidence="1 2">
    <name type="scientific">Dokdonia ponticola</name>
    <dbReference type="NCBI Taxonomy" id="2041041"/>
    <lineage>
        <taxon>Bacteria</taxon>
        <taxon>Pseudomonadati</taxon>
        <taxon>Bacteroidota</taxon>
        <taxon>Flavobacteriia</taxon>
        <taxon>Flavobacteriales</taxon>
        <taxon>Flavobacteriaceae</taxon>
        <taxon>Dokdonia</taxon>
    </lineage>
</organism>
<dbReference type="PROSITE" id="PS51257">
    <property type="entry name" value="PROKAR_LIPOPROTEIN"/>
    <property type="match status" value="1"/>
</dbReference>
<dbReference type="Proteomes" id="UP001596043">
    <property type="component" value="Unassembled WGS sequence"/>
</dbReference>